<name>A0ABX8GVC9_9BACT</name>
<dbReference type="Proteomes" id="UP000682802">
    <property type="component" value="Chromosome 1"/>
</dbReference>
<evidence type="ECO:0000256" key="7">
    <source>
        <dbReference type="ARBA" id="ARBA00022989"/>
    </source>
</evidence>
<dbReference type="PANTHER" id="PTHR47755:SF1">
    <property type="entry name" value="CELL DIVISION PROTEIN FTSX"/>
    <property type="match status" value="1"/>
</dbReference>
<proteinExistence type="inferred from homology"/>
<dbReference type="InterPro" id="IPR003838">
    <property type="entry name" value="ABC3_permease_C"/>
</dbReference>
<comment type="subcellular location">
    <subcellularLocation>
        <location evidence="1">Cell membrane</location>
        <topology evidence="1">Multi-pass membrane protein</topology>
    </subcellularLocation>
</comment>
<evidence type="ECO:0000256" key="11">
    <source>
        <dbReference type="SAM" id="Phobius"/>
    </source>
</evidence>
<feature type="transmembrane region" description="Helical" evidence="11">
    <location>
        <begin position="157"/>
        <end position="179"/>
    </location>
</feature>
<feature type="domain" description="ABC3 transporter permease C-terminal" evidence="12">
    <location>
        <begin position="165"/>
        <end position="282"/>
    </location>
</feature>
<feature type="transmembrane region" description="Helical" evidence="11">
    <location>
        <begin position="219"/>
        <end position="241"/>
    </location>
</feature>
<protein>
    <recommendedName>
        <fullName evidence="3 10">Cell division protein FtsX</fullName>
    </recommendedName>
</protein>
<reference evidence="14 15" key="1">
    <citation type="submission" date="2021-05" db="EMBL/GenBank/DDBJ databases">
        <title>Comparative genomic studies on the polysaccharide-degrading batcterial strains of the Flammeovirga genus.</title>
        <authorList>
            <person name="Zewei F."/>
            <person name="Zheng Z."/>
            <person name="Yu L."/>
            <person name="Ruyue G."/>
            <person name="Yanhong M."/>
            <person name="Yuanyuan C."/>
            <person name="Jingyan G."/>
            <person name="Wenjun H."/>
        </authorList>
    </citation>
    <scope>NUCLEOTIDE SEQUENCE [LARGE SCALE GENOMIC DNA]</scope>
    <source>
        <strain evidence="14 15">YS10</strain>
    </source>
</reference>
<feature type="transmembrane region" description="Helical" evidence="11">
    <location>
        <begin position="253"/>
        <end position="274"/>
    </location>
</feature>
<evidence type="ECO:0000256" key="1">
    <source>
        <dbReference type="ARBA" id="ARBA00004651"/>
    </source>
</evidence>
<evidence type="ECO:0000256" key="4">
    <source>
        <dbReference type="ARBA" id="ARBA00022475"/>
    </source>
</evidence>
<dbReference type="RefSeq" id="WP_144074582.1">
    <property type="nucleotide sequence ID" value="NZ_CP076128.1"/>
</dbReference>
<organism evidence="14 15">
    <name type="scientific">Flammeovirga kamogawensis</name>
    <dbReference type="NCBI Taxonomy" id="373891"/>
    <lineage>
        <taxon>Bacteria</taxon>
        <taxon>Pseudomonadati</taxon>
        <taxon>Bacteroidota</taxon>
        <taxon>Cytophagia</taxon>
        <taxon>Cytophagales</taxon>
        <taxon>Flammeovirgaceae</taxon>
        <taxon>Flammeovirga</taxon>
    </lineage>
</organism>
<feature type="transmembrane region" description="Helical" evidence="11">
    <location>
        <begin position="12"/>
        <end position="33"/>
    </location>
</feature>
<comment type="similarity">
    <text evidence="2 10">Belongs to the ABC-4 integral membrane protein family. FtsX subfamily.</text>
</comment>
<dbReference type="Pfam" id="PF02687">
    <property type="entry name" value="FtsX"/>
    <property type="match status" value="1"/>
</dbReference>
<gene>
    <name evidence="14" type="ORF">KM029_18050</name>
</gene>
<keyword evidence="9 10" id="KW-0131">Cell cycle</keyword>
<evidence type="ECO:0000313" key="14">
    <source>
        <dbReference type="EMBL" id="QWG07182.1"/>
    </source>
</evidence>
<dbReference type="Gene3D" id="3.30.70.3040">
    <property type="match status" value="1"/>
</dbReference>
<evidence type="ECO:0000256" key="6">
    <source>
        <dbReference type="ARBA" id="ARBA00022692"/>
    </source>
</evidence>
<dbReference type="InterPro" id="IPR040690">
    <property type="entry name" value="FtsX_ECD"/>
</dbReference>
<evidence type="ECO:0000256" key="2">
    <source>
        <dbReference type="ARBA" id="ARBA00007379"/>
    </source>
</evidence>
<keyword evidence="15" id="KW-1185">Reference proteome</keyword>
<keyword evidence="5 10" id="KW-0132">Cell division</keyword>
<sequence>MKKKIVGSYPYANVLFSISAALFMIALFSLFAVGTKRLASKLSSGIEMQVILEKGLSTSAHEALETKLIELPFVSNNEPPQYISKETAAEIMIENTGEDFIRFLGDNPLRDAYAVRVDVNLDDEEALEDIKTQLEVLEGVYEVIYTKNILQNVRGNIRTIGIVVMILALIFFTTAVILINNSIRLALYSQRFLIRSMQLVGATQIFIKQPFLIRGAIQGAIGGVIASVFLSIVAFSAITSMPELIYLIDSSDIMLICILAVFLGTFVVVSSVYLSISKYLKLKLDDLY</sequence>
<evidence type="ECO:0000256" key="9">
    <source>
        <dbReference type="ARBA" id="ARBA00023306"/>
    </source>
</evidence>
<keyword evidence="6 11" id="KW-0812">Transmembrane</keyword>
<keyword evidence="7 11" id="KW-1133">Transmembrane helix</keyword>
<dbReference type="PIRSF" id="PIRSF003097">
    <property type="entry name" value="FtsX"/>
    <property type="match status" value="1"/>
</dbReference>
<keyword evidence="8 10" id="KW-0472">Membrane</keyword>
<evidence type="ECO:0000256" key="5">
    <source>
        <dbReference type="ARBA" id="ARBA00022618"/>
    </source>
</evidence>
<dbReference type="Pfam" id="PF18075">
    <property type="entry name" value="FtsX_ECD"/>
    <property type="match status" value="1"/>
</dbReference>
<keyword evidence="4 10" id="KW-1003">Cell membrane</keyword>
<feature type="domain" description="FtsX extracellular" evidence="13">
    <location>
        <begin position="46"/>
        <end position="143"/>
    </location>
</feature>
<dbReference type="EMBL" id="CP076128">
    <property type="protein sequence ID" value="QWG07182.1"/>
    <property type="molecule type" value="Genomic_DNA"/>
</dbReference>
<dbReference type="InterPro" id="IPR004513">
    <property type="entry name" value="FtsX"/>
</dbReference>
<evidence type="ECO:0000256" key="10">
    <source>
        <dbReference type="PIRNR" id="PIRNR003097"/>
    </source>
</evidence>
<dbReference type="PANTHER" id="PTHR47755">
    <property type="entry name" value="CELL DIVISION PROTEIN FTSX"/>
    <property type="match status" value="1"/>
</dbReference>
<evidence type="ECO:0000256" key="8">
    <source>
        <dbReference type="ARBA" id="ARBA00023136"/>
    </source>
</evidence>
<evidence type="ECO:0000256" key="3">
    <source>
        <dbReference type="ARBA" id="ARBA00021907"/>
    </source>
</evidence>
<accession>A0ABX8GVC9</accession>
<evidence type="ECO:0000313" key="15">
    <source>
        <dbReference type="Proteomes" id="UP000682802"/>
    </source>
</evidence>
<evidence type="ECO:0000259" key="12">
    <source>
        <dbReference type="Pfam" id="PF02687"/>
    </source>
</evidence>
<evidence type="ECO:0000259" key="13">
    <source>
        <dbReference type="Pfam" id="PF18075"/>
    </source>
</evidence>